<organism evidence="3 4">
    <name type="scientific">Alkalibacterium subtropicum</name>
    <dbReference type="NCBI Taxonomy" id="753702"/>
    <lineage>
        <taxon>Bacteria</taxon>
        <taxon>Bacillati</taxon>
        <taxon>Bacillota</taxon>
        <taxon>Bacilli</taxon>
        <taxon>Lactobacillales</taxon>
        <taxon>Carnobacteriaceae</taxon>
        <taxon>Alkalibacterium</taxon>
    </lineage>
</organism>
<sequence length="418" mass="49294">MNFKELLKRYKEGTATAEEKAIVEKELEKYASIEDYYAEQLPDDFLEKDEYPEETIENADETKDIKKLVNRRLAKVVMISVFIVILLYVGIFYGVSAVVDQFYYDPTAVTQSEREEYPDFFYDMTAYVDLNMPGYVVSSYTFQESQGFGTYEVSYPLKNLFTSDTQRYFIDMRRGELTYAFDGIFGDGNRFDVWKGFEDILRPTPEDASDEAKEMDEWSTQRQNEITQDYINELNDLTYISMSILFEDDLKMSEFYSLVNGYPELDIVWAGVRTTEPKTRWSDNHPMHLIGFNPNTDDEPISNMSPDTEQYPLFMLHDVWEEFHDPEIMFPDAYETHFKSRLSWLIDREEFVEIIDYTPHKTEFYKNSLKYVEEHGVETYGVRVYGTAEAFSEYIDEIPYESLYVNEVSSAKPNIYFD</sequence>
<proteinExistence type="predicted"/>
<dbReference type="Pfam" id="PF13791">
    <property type="entry name" value="Sigma_reg_C"/>
    <property type="match status" value="1"/>
</dbReference>
<dbReference type="RefSeq" id="WP_091529324.1">
    <property type="nucleotide sequence ID" value="NZ_FOLT01000004.1"/>
</dbReference>
<protein>
    <submittedName>
        <fullName evidence="3">Sigma factor regulator C-terminal</fullName>
    </submittedName>
</protein>
<evidence type="ECO:0000313" key="3">
    <source>
        <dbReference type="EMBL" id="SFC23553.1"/>
    </source>
</evidence>
<name>A0A1I1HQ28_9LACT</name>
<dbReference type="OrthoDB" id="1882659at2"/>
<dbReference type="STRING" id="753702.SAMN04488102_10475"/>
<keyword evidence="1" id="KW-1133">Transmembrane helix</keyword>
<dbReference type="EMBL" id="FOLT01000004">
    <property type="protein sequence ID" value="SFC23553.1"/>
    <property type="molecule type" value="Genomic_DNA"/>
</dbReference>
<reference evidence="4" key="1">
    <citation type="submission" date="2016-10" db="EMBL/GenBank/DDBJ databases">
        <authorList>
            <person name="Varghese N."/>
            <person name="Submissions S."/>
        </authorList>
    </citation>
    <scope>NUCLEOTIDE SEQUENCE [LARGE SCALE GENOMIC DNA]</scope>
    <source>
        <strain evidence="4">DSM 23664</strain>
    </source>
</reference>
<evidence type="ECO:0000313" key="4">
    <source>
        <dbReference type="Proteomes" id="UP000199612"/>
    </source>
</evidence>
<feature type="domain" description="Sigma factor regulator C-terminal" evidence="2">
    <location>
        <begin position="233"/>
        <end position="393"/>
    </location>
</feature>
<evidence type="ECO:0000256" key="1">
    <source>
        <dbReference type="SAM" id="Phobius"/>
    </source>
</evidence>
<dbReference type="AlphaFoldDB" id="A0A1I1HQ28"/>
<dbReference type="Proteomes" id="UP000199612">
    <property type="component" value="Unassembled WGS sequence"/>
</dbReference>
<feature type="transmembrane region" description="Helical" evidence="1">
    <location>
        <begin position="73"/>
        <end position="95"/>
    </location>
</feature>
<keyword evidence="4" id="KW-1185">Reference proteome</keyword>
<gene>
    <name evidence="3" type="ORF">SAMN04488102_10475</name>
</gene>
<keyword evidence="1" id="KW-0472">Membrane</keyword>
<accession>A0A1I1HQ28</accession>
<dbReference type="InterPro" id="IPR025672">
    <property type="entry name" value="Sigma_reg_C_dom"/>
</dbReference>
<keyword evidence="1" id="KW-0812">Transmembrane</keyword>
<evidence type="ECO:0000259" key="2">
    <source>
        <dbReference type="Pfam" id="PF13791"/>
    </source>
</evidence>